<dbReference type="InterPro" id="IPR006119">
    <property type="entry name" value="Resolv_N"/>
</dbReference>
<dbReference type="Pfam" id="PF00239">
    <property type="entry name" value="Resolvase"/>
    <property type="match status" value="1"/>
</dbReference>
<evidence type="ECO:0000259" key="6">
    <source>
        <dbReference type="PROSITE" id="PS51736"/>
    </source>
</evidence>
<keyword evidence="9" id="KW-1185">Reference proteome</keyword>
<feature type="domain" description="Resolvase/invertase-type recombinase catalytic" evidence="6">
    <location>
        <begin position="11"/>
        <end position="49"/>
    </location>
</feature>
<dbReference type="Proteomes" id="UP000008075">
    <property type="component" value="Plasmid XNC1_p"/>
</dbReference>
<evidence type="ECO:0000313" key="9">
    <source>
        <dbReference type="Proteomes" id="UP000008075"/>
    </source>
</evidence>
<dbReference type="EMBL" id="FN667743">
    <property type="protein sequence ID" value="CBJ93010.1"/>
    <property type="molecule type" value="Genomic_DNA"/>
</dbReference>
<feature type="active site" description="O-(5'-phospho-DNA)-serine intermediate" evidence="4 5">
    <location>
        <position position="19"/>
    </location>
</feature>
<evidence type="ECO:0000256" key="5">
    <source>
        <dbReference type="PROSITE-ProRule" id="PRU10137"/>
    </source>
</evidence>
<dbReference type="GO" id="GO:0000150">
    <property type="term" value="F:DNA strand exchange activity"/>
    <property type="evidence" value="ECO:0007669"/>
    <property type="project" value="InterPro"/>
</dbReference>
<evidence type="ECO:0000256" key="2">
    <source>
        <dbReference type="ARBA" id="ARBA00023125"/>
    </source>
</evidence>
<dbReference type="EMBL" id="FN667743">
    <property type="protein sequence ID" value="CBJ92976.1"/>
    <property type="molecule type" value="Genomic_DNA"/>
</dbReference>
<dbReference type="RefSeq" id="WP_013141621.1">
    <property type="nucleotide sequence ID" value="NC_014170.1"/>
</dbReference>
<evidence type="ECO:0000256" key="3">
    <source>
        <dbReference type="ARBA" id="ARBA00023172"/>
    </source>
</evidence>
<dbReference type="SUPFAM" id="SSF53041">
    <property type="entry name" value="Resolvase-like"/>
    <property type="match status" value="1"/>
</dbReference>
<dbReference type="KEGG" id="xne:XNC1_p0142"/>
<dbReference type="eggNOG" id="COG1961">
    <property type="taxonomic scope" value="Bacteria"/>
</dbReference>
<dbReference type="InterPro" id="IPR006118">
    <property type="entry name" value="Recombinase_CS"/>
</dbReference>
<dbReference type="GeneID" id="94019025"/>
<keyword evidence="3" id="KW-0233">DNA recombination</keyword>
<organism evidence="7 9">
    <name type="scientific">Xenorhabdus nematophila (strain ATCC 19061 / DSM 3370 / CCUG 14189 / LMG 1036 / NCIMB 9965 / AN6)</name>
    <dbReference type="NCBI Taxonomy" id="406817"/>
    <lineage>
        <taxon>Bacteria</taxon>
        <taxon>Pseudomonadati</taxon>
        <taxon>Pseudomonadota</taxon>
        <taxon>Gammaproteobacteria</taxon>
        <taxon>Enterobacterales</taxon>
        <taxon>Morganellaceae</taxon>
        <taxon>Xenorhabdus</taxon>
    </lineage>
</organism>
<keyword evidence="7" id="KW-0614">Plasmid</keyword>
<dbReference type="InterPro" id="IPR036162">
    <property type="entry name" value="Resolvase-like_N_sf"/>
</dbReference>
<evidence type="ECO:0000313" key="8">
    <source>
        <dbReference type="EMBL" id="CBJ93010.1"/>
    </source>
</evidence>
<protein>
    <recommendedName>
        <fullName evidence="6">Resolvase/invertase-type recombinase catalytic domain-containing protein</fullName>
    </recommendedName>
</protein>
<accession>D3VM24</accession>
<dbReference type="GO" id="GO:0015074">
    <property type="term" value="P:DNA integration"/>
    <property type="evidence" value="ECO:0007669"/>
    <property type="project" value="UniProtKB-KW"/>
</dbReference>
<keyword evidence="2" id="KW-0238">DNA-binding</keyword>
<geneLocation type="plasmid" evidence="7 9">
    <name>XNC1_p</name>
</geneLocation>
<dbReference type="PROSITE" id="PS51736">
    <property type="entry name" value="RECOMBINASES_3"/>
    <property type="match status" value="1"/>
</dbReference>
<keyword evidence="1" id="KW-0229">DNA integration</keyword>
<evidence type="ECO:0000256" key="1">
    <source>
        <dbReference type="ARBA" id="ARBA00022908"/>
    </source>
</evidence>
<proteinExistence type="predicted"/>
<dbReference type="AlphaFoldDB" id="D3VM24"/>
<dbReference type="HOGENOM" id="CLU_3142375_0_0_6"/>
<name>D3VM24_XENNA</name>
<evidence type="ECO:0000256" key="4">
    <source>
        <dbReference type="PIRSR" id="PIRSR606118-50"/>
    </source>
</evidence>
<sequence>MSDGISKYSPSRVGYARVSSISQNLDSQIDALKTAGCGKIFTDKMTVHA</sequence>
<dbReference type="GO" id="GO:0003677">
    <property type="term" value="F:DNA binding"/>
    <property type="evidence" value="ECO:0007669"/>
    <property type="project" value="UniProtKB-KW"/>
</dbReference>
<dbReference type="KEGG" id="xne:XNC1_p0108"/>
<dbReference type="Gene3D" id="3.40.50.1390">
    <property type="entry name" value="Resolvase, N-terminal catalytic domain"/>
    <property type="match status" value="1"/>
</dbReference>
<dbReference type="PROSITE" id="PS00397">
    <property type="entry name" value="RECOMBINASES_1"/>
    <property type="match status" value="1"/>
</dbReference>
<evidence type="ECO:0000313" key="7">
    <source>
        <dbReference type="EMBL" id="CBJ92976.1"/>
    </source>
</evidence>
<reference evidence="7 9" key="1">
    <citation type="journal article" date="2011" name="PLoS ONE">
        <title>The entomopathogenic bacterial endosymbionts xenorhabdus and photorhabdus: convergent lifestyles from divergent genomes.</title>
        <authorList>
            <person name="Chaston J.M."/>
            <person name="Suen G."/>
            <person name="Tucker S.L."/>
            <person name="Andersen A.W."/>
            <person name="Bhasin A."/>
            <person name="Bode E."/>
            <person name="Bode H.B."/>
            <person name="Brachmann A.O."/>
            <person name="Cowles C.E."/>
            <person name="Cowles K.N."/>
            <person name="Darby C."/>
            <person name="de Leon L."/>
            <person name="Drace K."/>
            <person name="Du Z."/>
            <person name="Givaudan A."/>
            <person name="Herbert Tran E.E."/>
            <person name="Jewell K.A."/>
            <person name="Knack J.J."/>
            <person name="Krasomil-Osterfeld K.C."/>
            <person name="Kukor R."/>
            <person name="Lanois A."/>
            <person name="Latreille P."/>
            <person name="Leimgruber N.K."/>
            <person name="Lipke C.M."/>
            <person name="Liu R."/>
            <person name="Lu X."/>
            <person name="Martens E.C."/>
            <person name="Marri P.R."/>
            <person name="Medigue C."/>
            <person name="Menard M.L."/>
            <person name="Miller N.M."/>
            <person name="Morales-Soto N."/>
            <person name="Norton S."/>
            <person name="Ogier J.C."/>
            <person name="Orchard S.S."/>
            <person name="Park D."/>
            <person name="Park Y."/>
            <person name="Qurollo B.A."/>
            <person name="Sugar D.R."/>
            <person name="Richards G.R."/>
            <person name="Rouy Z."/>
            <person name="Slominski B."/>
            <person name="Slominski K."/>
            <person name="Snyder H."/>
            <person name="Tjaden B.C."/>
            <person name="van der Hoeven R."/>
            <person name="Welch R.D."/>
            <person name="Wheeler C."/>
            <person name="Xiang B."/>
            <person name="Barbazuk B."/>
            <person name="Gaudriault S."/>
            <person name="Goodner B."/>
            <person name="Slater S.C."/>
            <person name="Forst S."/>
            <person name="Goldman B.S."/>
            <person name="Goodrich-Blair H."/>
        </authorList>
    </citation>
    <scope>NUCLEOTIDE SEQUENCE [LARGE SCALE GENOMIC DNA]</scope>
    <source>
        <strain evidence="7">ATCC 19061</strain>
        <strain evidence="9">ATCC 19061 / DSM 3370 / CCUG 14189 / LMG 1036 / NCIMB 9965 / AN6</strain>
        <plasmid evidence="7 9">XNC1_p</plasmid>
    </source>
</reference>
<gene>
    <name evidence="7" type="ORF">XNC1_p0108</name>
    <name evidence="8" type="ORF">XNC1_p0142</name>
</gene>